<name>A0A382CU67_9ZZZZ</name>
<reference evidence="3" key="1">
    <citation type="submission" date="2018-05" db="EMBL/GenBank/DDBJ databases">
        <authorList>
            <person name="Lanie J.A."/>
            <person name="Ng W.-L."/>
            <person name="Kazmierczak K.M."/>
            <person name="Andrzejewski T.M."/>
            <person name="Davidsen T.M."/>
            <person name="Wayne K.J."/>
            <person name="Tettelin H."/>
            <person name="Glass J.I."/>
            <person name="Rusch D."/>
            <person name="Podicherti R."/>
            <person name="Tsui H.-C.T."/>
            <person name="Winkler M.E."/>
        </authorList>
    </citation>
    <scope>NUCLEOTIDE SEQUENCE</scope>
</reference>
<evidence type="ECO:0000313" key="3">
    <source>
        <dbReference type="EMBL" id="SVB29372.1"/>
    </source>
</evidence>
<dbReference type="AlphaFoldDB" id="A0A382CU67"/>
<accession>A0A382CU67</accession>
<keyword evidence="2" id="KW-0472">Membrane</keyword>
<sequence>MAGVLRGKGVLPVIFIAIASLLAATYFLPDDRTSPVKEQARESKELQGKAGEKRGGEADLATWVEFTRRLLPGGRAALAEKRALEAETKAKIKELKIAVADLKQRQAAWEEYERSMGANEGGKPAWTDLHTWVRRLARANKLNINRSMPMRIDDPEFTSFEKHTVNLAFNAVDNSLVNYLVALAKEPQMVRVSSITLRPYHKDPRILTGNISIVASFPKQKRELKGKYDRQSKSSPSTQYTKADLIQKEDRFHKKRVHDELRAEYKKLQREHAALLIKDERFRKKYEYDELRKKALECFYAVAVSLPSDMKLLTLNYNDR</sequence>
<feature type="transmembrane region" description="Helical" evidence="2">
    <location>
        <begin position="9"/>
        <end position="28"/>
    </location>
</feature>
<feature type="non-terminal residue" evidence="3">
    <location>
        <position position="320"/>
    </location>
</feature>
<protein>
    <submittedName>
        <fullName evidence="3">Uncharacterized protein</fullName>
    </submittedName>
</protein>
<organism evidence="3">
    <name type="scientific">marine metagenome</name>
    <dbReference type="NCBI Taxonomy" id="408172"/>
    <lineage>
        <taxon>unclassified sequences</taxon>
        <taxon>metagenomes</taxon>
        <taxon>ecological metagenomes</taxon>
    </lineage>
</organism>
<dbReference type="EMBL" id="UINC01036030">
    <property type="protein sequence ID" value="SVB29372.1"/>
    <property type="molecule type" value="Genomic_DNA"/>
</dbReference>
<evidence type="ECO:0000256" key="1">
    <source>
        <dbReference type="SAM" id="MobiDB-lite"/>
    </source>
</evidence>
<keyword evidence="2" id="KW-1133">Transmembrane helix</keyword>
<keyword evidence="2" id="KW-0812">Transmembrane</keyword>
<evidence type="ECO:0000256" key="2">
    <source>
        <dbReference type="SAM" id="Phobius"/>
    </source>
</evidence>
<proteinExistence type="predicted"/>
<gene>
    <name evidence="3" type="ORF">METZ01_LOCUS182226</name>
</gene>
<feature type="region of interest" description="Disordered" evidence="1">
    <location>
        <begin position="33"/>
        <end position="54"/>
    </location>
</feature>